<name>A0A1I5NP73_9BACI</name>
<dbReference type="SMART" id="SM00382">
    <property type="entry name" value="AAA"/>
    <property type="match status" value="1"/>
</dbReference>
<feature type="domain" description="ABC transporter" evidence="5">
    <location>
        <begin position="4"/>
        <end position="230"/>
    </location>
</feature>
<evidence type="ECO:0000256" key="3">
    <source>
        <dbReference type="ARBA" id="ARBA00022741"/>
    </source>
</evidence>
<reference evidence="7 8" key="1">
    <citation type="submission" date="2016-10" db="EMBL/GenBank/DDBJ databases">
        <authorList>
            <person name="de Groot N.N."/>
        </authorList>
    </citation>
    <scope>NUCLEOTIDE SEQUENCE [LARGE SCALE GENOMIC DNA]</scope>
    <source>
        <strain evidence="7 8">DSM 17073</strain>
    </source>
</reference>
<reference evidence="6 9" key="2">
    <citation type="submission" date="2019-07" db="EMBL/GenBank/DDBJ databases">
        <title>Whole genome shotgun sequence of Halolactibacillus halophilus NBRC 100868.</title>
        <authorList>
            <person name="Hosoyama A."/>
            <person name="Uohara A."/>
            <person name="Ohji S."/>
            <person name="Ichikawa N."/>
        </authorList>
    </citation>
    <scope>NUCLEOTIDE SEQUENCE [LARGE SCALE GENOMIC DNA]</scope>
    <source>
        <strain evidence="6 9">NBRC 100868</strain>
    </source>
</reference>
<keyword evidence="2" id="KW-0813">Transport</keyword>
<sequence>MNVIQIQNLHVNYGKIQALDNVNFNIKQGEFLGIIGPNGGGKTTLIKTILGMIEPSKGGVTTHEDTVIGYVPQLTTFDRKFPITVGEVIKTGHLPKRVMPFYKYSKEANQHVLAVMEQLDIAELFDRQIGQLSGGQMQKVLIARSLMNHPNVLILDEPTAGVDEDSRAHIFKMLQQLNTSITIIIISHNITALSPYLDRIIYINKQAHVHSDNHPTSGDVMEGDMCPIDWFIQGEKITKNEAYQAHDQKQKMASGVRK</sequence>
<dbReference type="InterPro" id="IPR027417">
    <property type="entry name" value="P-loop_NTPase"/>
</dbReference>
<keyword evidence="3" id="KW-0547">Nucleotide-binding</keyword>
<evidence type="ECO:0000259" key="5">
    <source>
        <dbReference type="PROSITE" id="PS50893"/>
    </source>
</evidence>
<gene>
    <name evidence="6" type="ORF">HHA03_09430</name>
    <name evidence="7" type="ORF">SAMN05421839_11052</name>
</gene>
<dbReference type="InterPro" id="IPR050153">
    <property type="entry name" value="Metal_Ion_Import_ABC"/>
</dbReference>
<dbReference type="EMBL" id="BJWI01000009">
    <property type="protein sequence ID" value="GEM01411.1"/>
    <property type="molecule type" value="Genomic_DNA"/>
</dbReference>
<evidence type="ECO:0000313" key="9">
    <source>
        <dbReference type="Proteomes" id="UP000321547"/>
    </source>
</evidence>
<organism evidence="7 8">
    <name type="scientific">Halolactibacillus halophilus</name>
    <dbReference type="NCBI Taxonomy" id="306540"/>
    <lineage>
        <taxon>Bacteria</taxon>
        <taxon>Bacillati</taxon>
        <taxon>Bacillota</taxon>
        <taxon>Bacilli</taxon>
        <taxon>Bacillales</taxon>
        <taxon>Bacillaceae</taxon>
        <taxon>Halolactibacillus</taxon>
    </lineage>
</organism>
<evidence type="ECO:0000256" key="4">
    <source>
        <dbReference type="ARBA" id="ARBA00022840"/>
    </source>
</evidence>
<dbReference type="PANTHER" id="PTHR42734">
    <property type="entry name" value="METAL TRANSPORT SYSTEM ATP-BINDING PROTEIN TM_0124-RELATED"/>
    <property type="match status" value="1"/>
</dbReference>
<dbReference type="EMBL" id="FOXC01000010">
    <property type="protein sequence ID" value="SFP23603.1"/>
    <property type="molecule type" value="Genomic_DNA"/>
</dbReference>
<dbReference type="PROSITE" id="PS00211">
    <property type="entry name" value="ABC_TRANSPORTER_1"/>
    <property type="match status" value="1"/>
</dbReference>
<dbReference type="Proteomes" id="UP000321547">
    <property type="component" value="Unassembled WGS sequence"/>
</dbReference>
<dbReference type="InterPro" id="IPR003439">
    <property type="entry name" value="ABC_transporter-like_ATP-bd"/>
</dbReference>
<evidence type="ECO:0000256" key="2">
    <source>
        <dbReference type="ARBA" id="ARBA00022448"/>
    </source>
</evidence>
<dbReference type="RefSeq" id="WP_089831190.1">
    <property type="nucleotide sequence ID" value="NZ_BJWI01000009.1"/>
</dbReference>
<dbReference type="GO" id="GO:0016887">
    <property type="term" value="F:ATP hydrolysis activity"/>
    <property type="evidence" value="ECO:0007669"/>
    <property type="project" value="InterPro"/>
</dbReference>
<dbReference type="Pfam" id="PF00005">
    <property type="entry name" value="ABC_tran"/>
    <property type="match status" value="1"/>
</dbReference>
<dbReference type="AlphaFoldDB" id="A0A1I5NP73"/>
<evidence type="ECO:0000313" key="6">
    <source>
        <dbReference type="EMBL" id="GEM01411.1"/>
    </source>
</evidence>
<dbReference type="Proteomes" id="UP000242243">
    <property type="component" value="Unassembled WGS sequence"/>
</dbReference>
<dbReference type="Gene3D" id="3.40.50.300">
    <property type="entry name" value="P-loop containing nucleotide triphosphate hydrolases"/>
    <property type="match status" value="1"/>
</dbReference>
<dbReference type="GO" id="GO:0005524">
    <property type="term" value="F:ATP binding"/>
    <property type="evidence" value="ECO:0007669"/>
    <property type="project" value="UniProtKB-KW"/>
</dbReference>
<evidence type="ECO:0000256" key="1">
    <source>
        <dbReference type="ARBA" id="ARBA00005417"/>
    </source>
</evidence>
<dbReference type="OrthoDB" id="9806726at2"/>
<dbReference type="PANTHER" id="PTHR42734:SF17">
    <property type="entry name" value="METAL TRANSPORT SYSTEM ATP-BINDING PROTEIN TM_0124-RELATED"/>
    <property type="match status" value="1"/>
</dbReference>
<dbReference type="InterPro" id="IPR017871">
    <property type="entry name" value="ABC_transporter-like_CS"/>
</dbReference>
<evidence type="ECO:0000313" key="8">
    <source>
        <dbReference type="Proteomes" id="UP000242243"/>
    </source>
</evidence>
<dbReference type="SUPFAM" id="SSF52540">
    <property type="entry name" value="P-loop containing nucleoside triphosphate hydrolases"/>
    <property type="match status" value="1"/>
</dbReference>
<comment type="similarity">
    <text evidence="1">Belongs to the ABC transporter superfamily.</text>
</comment>
<proteinExistence type="inferred from homology"/>
<evidence type="ECO:0000313" key="7">
    <source>
        <dbReference type="EMBL" id="SFP23603.1"/>
    </source>
</evidence>
<accession>A0A1I5NP73</accession>
<protein>
    <submittedName>
        <fullName evidence="6">Zinc ABC transporter ATP-binding protein</fullName>
    </submittedName>
    <submittedName>
        <fullName evidence="7">Zinc transport system ATP-binding protein</fullName>
    </submittedName>
</protein>
<dbReference type="PROSITE" id="PS50893">
    <property type="entry name" value="ABC_TRANSPORTER_2"/>
    <property type="match status" value="1"/>
</dbReference>
<keyword evidence="9" id="KW-1185">Reference proteome</keyword>
<dbReference type="STRING" id="306540.SAMN05421839_11052"/>
<dbReference type="InterPro" id="IPR003593">
    <property type="entry name" value="AAA+_ATPase"/>
</dbReference>
<keyword evidence="4 7" id="KW-0067">ATP-binding</keyword>